<comment type="caution">
    <text evidence="1">The sequence shown here is derived from an EMBL/GenBank/DDBJ whole genome shotgun (WGS) entry which is preliminary data.</text>
</comment>
<organism evidence="1 2">
    <name type="scientific">Fusarium falciforme</name>
    <dbReference type="NCBI Taxonomy" id="195108"/>
    <lineage>
        <taxon>Eukaryota</taxon>
        <taxon>Fungi</taxon>
        <taxon>Dikarya</taxon>
        <taxon>Ascomycota</taxon>
        <taxon>Pezizomycotina</taxon>
        <taxon>Sordariomycetes</taxon>
        <taxon>Hypocreomycetidae</taxon>
        <taxon>Hypocreales</taxon>
        <taxon>Nectriaceae</taxon>
        <taxon>Fusarium</taxon>
        <taxon>Fusarium solani species complex</taxon>
    </lineage>
</organism>
<dbReference type="Proteomes" id="UP001152087">
    <property type="component" value="Unassembled WGS sequence"/>
</dbReference>
<reference evidence="1" key="1">
    <citation type="submission" date="2022-09" db="EMBL/GenBank/DDBJ databases">
        <title>Fusarium specimens isolated from Avocado Roots.</title>
        <authorList>
            <person name="Stajich J."/>
            <person name="Roper C."/>
            <person name="Heimlech-Rivalta G."/>
        </authorList>
    </citation>
    <scope>NUCLEOTIDE SEQUENCE</scope>
    <source>
        <strain evidence="1">A02</strain>
    </source>
</reference>
<evidence type="ECO:0000313" key="1">
    <source>
        <dbReference type="EMBL" id="KAJ4192772.1"/>
    </source>
</evidence>
<keyword evidence="2" id="KW-1185">Reference proteome</keyword>
<protein>
    <submittedName>
        <fullName evidence="1">Uncharacterized protein</fullName>
    </submittedName>
</protein>
<proteinExistence type="predicted"/>
<sequence>MKETDTHAHIESILLDEGLADSEVFMIDDDDDEAGLGNIVIPAQFATTEDQNST</sequence>
<gene>
    <name evidence="1" type="ORF">NW755_003919</name>
</gene>
<dbReference type="EMBL" id="JAOQAV010000007">
    <property type="protein sequence ID" value="KAJ4192772.1"/>
    <property type="molecule type" value="Genomic_DNA"/>
</dbReference>
<evidence type="ECO:0000313" key="2">
    <source>
        <dbReference type="Proteomes" id="UP001152087"/>
    </source>
</evidence>
<accession>A0A9W8V535</accession>
<name>A0A9W8V535_9HYPO</name>
<dbReference type="AlphaFoldDB" id="A0A9W8V535"/>